<evidence type="ECO:0000313" key="3">
    <source>
        <dbReference type="Proteomes" id="UP001501821"/>
    </source>
</evidence>
<evidence type="ECO:0000313" key="2">
    <source>
        <dbReference type="EMBL" id="GAA3830696.1"/>
    </source>
</evidence>
<dbReference type="Pfam" id="PF21880">
    <property type="entry name" value="DUF6916"/>
    <property type="match status" value="1"/>
</dbReference>
<dbReference type="Proteomes" id="UP001501821">
    <property type="component" value="Unassembled WGS sequence"/>
</dbReference>
<dbReference type="RefSeq" id="WP_344777880.1">
    <property type="nucleotide sequence ID" value="NZ_BAABAH010000015.1"/>
</dbReference>
<reference evidence="3" key="1">
    <citation type="journal article" date="2019" name="Int. J. Syst. Evol. Microbiol.">
        <title>The Global Catalogue of Microorganisms (GCM) 10K type strain sequencing project: providing services to taxonomists for standard genome sequencing and annotation.</title>
        <authorList>
            <consortium name="The Broad Institute Genomics Platform"/>
            <consortium name="The Broad Institute Genome Sequencing Center for Infectious Disease"/>
            <person name="Wu L."/>
            <person name="Ma J."/>
        </authorList>
    </citation>
    <scope>NUCLEOTIDE SEQUENCE [LARGE SCALE GENOMIC DNA]</scope>
    <source>
        <strain evidence="3">JCM 16953</strain>
    </source>
</reference>
<proteinExistence type="predicted"/>
<gene>
    <name evidence="2" type="ORF">GCM10022242_35150</name>
</gene>
<keyword evidence="3" id="KW-1185">Reference proteome</keyword>
<dbReference type="InterPro" id="IPR006311">
    <property type="entry name" value="TAT_signal"/>
</dbReference>
<accession>A0ABP7J0A0</accession>
<dbReference type="InterPro" id="IPR054209">
    <property type="entry name" value="DUF6916"/>
</dbReference>
<name>A0ABP7J0A0_9ACTN</name>
<feature type="domain" description="DUF6916" evidence="1">
    <location>
        <begin position="53"/>
        <end position="138"/>
    </location>
</feature>
<evidence type="ECO:0000259" key="1">
    <source>
        <dbReference type="Pfam" id="PF21880"/>
    </source>
</evidence>
<comment type="caution">
    <text evidence="2">The sequence shown here is derived from an EMBL/GenBank/DDBJ whole genome shotgun (WGS) entry which is preliminary data.</text>
</comment>
<organism evidence="2 3">
    <name type="scientific">Nocardioides panacisoli</name>
    <dbReference type="NCBI Taxonomy" id="627624"/>
    <lineage>
        <taxon>Bacteria</taxon>
        <taxon>Bacillati</taxon>
        <taxon>Actinomycetota</taxon>
        <taxon>Actinomycetes</taxon>
        <taxon>Propionibacteriales</taxon>
        <taxon>Nocardioidaceae</taxon>
        <taxon>Nocardioides</taxon>
    </lineage>
</organism>
<dbReference type="EMBL" id="BAABAH010000015">
    <property type="protein sequence ID" value="GAA3830696.1"/>
    <property type="molecule type" value="Genomic_DNA"/>
</dbReference>
<dbReference type="PROSITE" id="PS51318">
    <property type="entry name" value="TAT"/>
    <property type="match status" value="1"/>
</dbReference>
<protein>
    <recommendedName>
        <fullName evidence="1">DUF6916 domain-containing protein</fullName>
    </recommendedName>
</protein>
<sequence length="143" mass="15344">MSDVSRRSVIAAGATGLVAGGVLAQGVPADAAPNALPSAAPARPFTTSGQLYSRARFTSLRHARFSVQGPGVSTTMVLVAIDDLVGSPHGDKHHYQLTFRASSRGPEQGTYTLQRRHFDATSMFLVPTDEERRRYLAIVNRGH</sequence>